<evidence type="ECO:0000313" key="11">
    <source>
        <dbReference type="Proteomes" id="UP000309488"/>
    </source>
</evidence>
<comment type="similarity">
    <text evidence="1 8">Belongs to the ferritin family. Prokaryotic subfamily.</text>
</comment>
<evidence type="ECO:0000256" key="4">
    <source>
        <dbReference type="ARBA" id="ARBA00023002"/>
    </source>
</evidence>
<dbReference type="PROSITE" id="PS50905">
    <property type="entry name" value="FERRITIN_LIKE"/>
    <property type="match status" value="1"/>
</dbReference>
<dbReference type="InterPro" id="IPR041719">
    <property type="entry name" value="Ferritin_prok"/>
</dbReference>
<dbReference type="PANTHER" id="PTHR11431">
    <property type="entry name" value="FERRITIN"/>
    <property type="match status" value="1"/>
</dbReference>
<evidence type="ECO:0000256" key="6">
    <source>
        <dbReference type="ARBA" id="ARBA00054546"/>
    </source>
</evidence>
<dbReference type="EC" id="1.16.3.2" evidence="8"/>
<keyword evidence="8" id="KW-0963">Cytoplasm</keyword>
<comment type="function">
    <text evidence="8">Iron-storage protein.</text>
</comment>
<comment type="catalytic activity">
    <reaction evidence="8">
        <text>4 Fe(2+) + O2 + 6 H2O = 4 iron(III) oxide-hydroxide + 12 H(+)</text>
        <dbReference type="Rhea" id="RHEA:11972"/>
        <dbReference type="ChEBI" id="CHEBI:15377"/>
        <dbReference type="ChEBI" id="CHEBI:15378"/>
        <dbReference type="ChEBI" id="CHEBI:15379"/>
        <dbReference type="ChEBI" id="CHEBI:29033"/>
        <dbReference type="ChEBI" id="CHEBI:78619"/>
        <dbReference type="EC" id="1.16.3.2"/>
    </reaction>
</comment>
<evidence type="ECO:0000256" key="1">
    <source>
        <dbReference type="ARBA" id="ARBA00006950"/>
    </source>
</evidence>
<dbReference type="GO" id="GO:0016491">
    <property type="term" value="F:oxidoreductase activity"/>
    <property type="evidence" value="ECO:0007669"/>
    <property type="project" value="UniProtKB-KW"/>
</dbReference>
<organism evidence="10 11">
    <name type="scientific">Pedobacter polaris</name>
    <dbReference type="NCBI Taxonomy" id="2571273"/>
    <lineage>
        <taxon>Bacteria</taxon>
        <taxon>Pseudomonadati</taxon>
        <taxon>Bacteroidota</taxon>
        <taxon>Sphingobacteriia</taxon>
        <taxon>Sphingobacteriales</taxon>
        <taxon>Sphingobacteriaceae</taxon>
        <taxon>Pedobacter</taxon>
    </lineage>
</organism>
<dbReference type="Proteomes" id="UP000309488">
    <property type="component" value="Unassembled WGS sequence"/>
</dbReference>
<sequence length="176" mass="20616">MLLSERMLNALNEQVKIEAESSQVYLAVASWLETQPGLEGYTEFFYKQSDEERHHMLKFMHYINDRDGHAIIPALAMPQNNYQQVIDVFRDFLKNELEVSQSINNLVELALNEKDYLTFKFLQWYLDEQLEEEKMAKTMLEKLELVGSDRGGVYQLDKDIVGLRKKVSDTKEEGED</sequence>
<feature type="binding site" evidence="7">
    <location>
        <position position="52"/>
    </location>
    <ligand>
        <name>Fe cation</name>
        <dbReference type="ChEBI" id="CHEBI:24875"/>
        <label>1</label>
    </ligand>
</feature>
<dbReference type="PANTHER" id="PTHR11431:SF127">
    <property type="entry name" value="BACTERIAL NON-HEME FERRITIN"/>
    <property type="match status" value="1"/>
</dbReference>
<proteinExistence type="inferred from homology"/>
<evidence type="ECO:0000256" key="2">
    <source>
        <dbReference type="ARBA" id="ARBA00022434"/>
    </source>
</evidence>
<comment type="caution">
    <text evidence="10">The sequence shown here is derived from an EMBL/GenBank/DDBJ whole genome shotgun (WGS) entry which is preliminary data.</text>
</comment>
<feature type="binding site" evidence="7">
    <location>
        <position position="55"/>
    </location>
    <ligand>
        <name>Fe cation</name>
        <dbReference type="ChEBI" id="CHEBI:24875"/>
        <label>1</label>
    </ligand>
</feature>
<keyword evidence="11" id="KW-1185">Reference proteome</keyword>
<reference evidence="10 11" key="1">
    <citation type="submission" date="2019-04" db="EMBL/GenBank/DDBJ databases">
        <title>Pedobacter sp. RP-3-22 sp. nov., isolated from Arctic soil.</title>
        <authorList>
            <person name="Dahal R.H."/>
            <person name="Kim D.-U."/>
        </authorList>
    </citation>
    <scope>NUCLEOTIDE SEQUENCE [LARGE SCALE GENOMIC DNA]</scope>
    <source>
        <strain evidence="10 11">RP-3-22</strain>
    </source>
</reference>
<name>A0A4U1CFX4_9SPHI</name>
<dbReference type="InterPro" id="IPR001519">
    <property type="entry name" value="Ferritin"/>
</dbReference>
<keyword evidence="2 8" id="KW-0409">Iron storage</keyword>
<dbReference type="EMBL" id="SWBR01000007">
    <property type="protein sequence ID" value="TKC04606.1"/>
    <property type="molecule type" value="Genomic_DNA"/>
</dbReference>
<keyword evidence="3 7" id="KW-0479">Metal-binding</keyword>
<dbReference type="GO" id="GO:0008199">
    <property type="term" value="F:ferric iron binding"/>
    <property type="evidence" value="ECO:0007669"/>
    <property type="project" value="InterPro"/>
</dbReference>
<dbReference type="SUPFAM" id="SSF47240">
    <property type="entry name" value="Ferritin-like"/>
    <property type="match status" value="1"/>
</dbReference>
<dbReference type="GO" id="GO:0008198">
    <property type="term" value="F:ferrous iron binding"/>
    <property type="evidence" value="ECO:0007669"/>
    <property type="project" value="TreeGrafter"/>
</dbReference>
<dbReference type="GO" id="GO:0005737">
    <property type="term" value="C:cytoplasm"/>
    <property type="evidence" value="ECO:0007669"/>
    <property type="project" value="UniProtKB-SubCell"/>
</dbReference>
<dbReference type="Gene3D" id="1.20.1260.10">
    <property type="match status" value="1"/>
</dbReference>
<feature type="binding site" evidence="7">
    <location>
        <position position="129"/>
    </location>
    <ligand>
        <name>Fe cation</name>
        <dbReference type="ChEBI" id="CHEBI:24875"/>
        <label>1</label>
    </ligand>
</feature>
<dbReference type="AlphaFoldDB" id="A0A4U1CFX4"/>
<protein>
    <recommendedName>
        <fullName evidence="8">Ferritin</fullName>
        <ecNumber evidence="8">1.16.3.2</ecNumber>
    </recommendedName>
</protein>
<dbReference type="RefSeq" id="WP_136844239.1">
    <property type="nucleotide sequence ID" value="NZ_SWBR01000007.1"/>
</dbReference>
<dbReference type="Pfam" id="PF00210">
    <property type="entry name" value="Ferritin"/>
    <property type="match status" value="1"/>
</dbReference>
<feature type="binding site" evidence="7">
    <location>
        <position position="96"/>
    </location>
    <ligand>
        <name>Fe cation</name>
        <dbReference type="ChEBI" id="CHEBI:24875"/>
        <label>1</label>
    </ligand>
</feature>
<dbReference type="CDD" id="cd01055">
    <property type="entry name" value="Nonheme_Ferritin"/>
    <property type="match status" value="1"/>
</dbReference>
<evidence type="ECO:0000313" key="10">
    <source>
        <dbReference type="EMBL" id="TKC04606.1"/>
    </source>
</evidence>
<dbReference type="GO" id="GO:0006826">
    <property type="term" value="P:iron ion transport"/>
    <property type="evidence" value="ECO:0007669"/>
    <property type="project" value="InterPro"/>
</dbReference>
<keyword evidence="4" id="KW-0560">Oxidoreductase</keyword>
<gene>
    <name evidence="10" type="ORF">FA048_19275</name>
</gene>
<dbReference type="GO" id="GO:0042802">
    <property type="term" value="F:identical protein binding"/>
    <property type="evidence" value="ECO:0007669"/>
    <property type="project" value="UniProtKB-ARBA"/>
</dbReference>
<dbReference type="OrthoDB" id="9801481at2"/>
<dbReference type="InterPro" id="IPR009078">
    <property type="entry name" value="Ferritin-like_SF"/>
</dbReference>
<accession>A0A4U1CFX4</accession>
<dbReference type="InterPro" id="IPR009040">
    <property type="entry name" value="Ferritin-like_diiron"/>
</dbReference>
<feature type="binding site" evidence="7">
    <location>
        <position position="18"/>
    </location>
    <ligand>
        <name>Fe cation</name>
        <dbReference type="ChEBI" id="CHEBI:24875"/>
        <label>1</label>
    </ligand>
</feature>
<evidence type="ECO:0000256" key="3">
    <source>
        <dbReference type="ARBA" id="ARBA00022723"/>
    </source>
</evidence>
<dbReference type="FunFam" id="1.20.1260.10:FF:000001">
    <property type="entry name" value="Non-heme ferritin"/>
    <property type="match status" value="1"/>
</dbReference>
<dbReference type="InterPro" id="IPR012347">
    <property type="entry name" value="Ferritin-like"/>
</dbReference>
<keyword evidence="5 7" id="KW-0408">Iron</keyword>
<comment type="subcellular location">
    <subcellularLocation>
        <location evidence="8">Cytoplasm</location>
    </subcellularLocation>
</comment>
<evidence type="ECO:0000256" key="7">
    <source>
        <dbReference type="PIRSR" id="PIRSR601519-1"/>
    </source>
</evidence>
<evidence type="ECO:0000259" key="9">
    <source>
        <dbReference type="PROSITE" id="PS50905"/>
    </source>
</evidence>
<evidence type="ECO:0000256" key="8">
    <source>
        <dbReference type="RuleBase" id="RU361145"/>
    </source>
</evidence>
<evidence type="ECO:0000256" key="5">
    <source>
        <dbReference type="ARBA" id="ARBA00023004"/>
    </source>
</evidence>
<comment type="function">
    <text evidence="6">May alleviate iron toxicity in the presence of oxygen.</text>
</comment>
<dbReference type="GO" id="GO:0006879">
    <property type="term" value="P:intracellular iron ion homeostasis"/>
    <property type="evidence" value="ECO:0007669"/>
    <property type="project" value="UniProtKB-KW"/>
</dbReference>
<feature type="domain" description="Ferritin-like diiron" evidence="9">
    <location>
        <begin position="1"/>
        <end position="147"/>
    </location>
</feature>
<dbReference type="InterPro" id="IPR008331">
    <property type="entry name" value="Ferritin_DPS_dom"/>
</dbReference>